<protein>
    <recommendedName>
        <fullName evidence="3">Tetratricopeptide repeat protein</fullName>
    </recommendedName>
</protein>
<dbReference type="RefSeq" id="WP_317795410.1">
    <property type="nucleotide sequence ID" value="NZ_AP028461.1"/>
</dbReference>
<evidence type="ECO:0000313" key="1">
    <source>
        <dbReference type="EMBL" id="MFD1365173.1"/>
    </source>
</evidence>
<proteinExistence type="predicted"/>
<dbReference type="Proteomes" id="UP001597183">
    <property type="component" value="Unassembled WGS sequence"/>
</dbReference>
<accession>A0ABW4A4R1</accession>
<comment type="caution">
    <text evidence="1">The sequence shown here is derived from an EMBL/GenBank/DDBJ whole genome shotgun (WGS) entry which is preliminary data.</text>
</comment>
<evidence type="ECO:0000313" key="2">
    <source>
        <dbReference type="Proteomes" id="UP001597183"/>
    </source>
</evidence>
<dbReference type="Gene3D" id="1.25.40.10">
    <property type="entry name" value="Tetratricopeptide repeat domain"/>
    <property type="match status" value="1"/>
</dbReference>
<keyword evidence="2" id="KW-1185">Reference proteome</keyword>
<name>A0ABW4A4R1_9ACTN</name>
<dbReference type="SUPFAM" id="SSF48452">
    <property type="entry name" value="TPR-like"/>
    <property type="match status" value="1"/>
</dbReference>
<dbReference type="InterPro" id="IPR011990">
    <property type="entry name" value="TPR-like_helical_dom_sf"/>
</dbReference>
<organism evidence="1 2">
    <name type="scientific">Actinoplanes sichuanensis</name>
    <dbReference type="NCBI Taxonomy" id="512349"/>
    <lineage>
        <taxon>Bacteria</taxon>
        <taxon>Bacillati</taxon>
        <taxon>Actinomycetota</taxon>
        <taxon>Actinomycetes</taxon>
        <taxon>Micromonosporales</taxon>
        <taxon>Micromonosporaceae</taxon>
        <taxon>Actinoplanes</taxon>
    </lineage>
</organism>
<evidence type="ECO:0008006" key="3">
    <source>
        <dbReference type="Google" id="ProtNLM"/>
    </source>
</evidence>
<gene>
    <name evidence="1" type="ORF">ACFQ5G_07450</name>
</gene>
<reference evidence="2" key="1">
    <citation type="journal article" date="2019" name="Int. J. Syst. Evol. Microbiol.">
        <title>The Global Catalogue of Microorganisms (GCM) 10K type strain sequencing project: providing services to taxonomists for standard genome sequencing and annotation.</title>
        <authorList>
            <consortium name="The Broad Institute Genomics Platform"/>
            <consortium name="The Broad Institute Genome Sequencing Center for Infectious Disease"/>
            <person name="Wu L."/>
            <person name="Ma J."/>
        </authorList>
    </citation>
    <scope>NUCLEOTIDE SEQUENCE [LARGE SCALE GENOMIC DNA]</scope>
    <source>
        <strain evidence="2">CCM 7526</strain>
    </source>
</reference>
<sequence length="416" mass="43222">MVQLKERALQLQAAGHAEQSLDGVLEGVALGRELVAAYSEPVHLQELAAMLYGLASILNRLGRALEAVDALQESRAAYERLQAAGEPGMVPLIADVRVRHAASMSLLGWASSAVVESDLALASYRDLVAGPDGSQHLPDLIRVLGMNAGILSRSGDPDLACASADEAVRSFMANLAAFGTTPQATAYLTSLLESCRVAGRVHAARDRLGLALSADGIAVQLAQGLVEHGGDGHRWWLAAAVARHGAHLVAAGQPGTGAARIRQARAIDAAAADEELAVVQDLPAEQQRLGLSLGVALRRAAECGVDGVADVLDLATDEPGTAMVSPSQRCEPARAAERAEALGRVGLATLPAAPTEGVRICVEAHVMFALVSERGGAVPTFWAELLDGLVDAVGIGAYGGDLVTWRERIRQRGGPS</sequence>
<dbReference type="EMBL" id="JBHTMK010000008">
    <property type="protein sequence ID" value="MFD1365173.1"/>
    <property type="molecule type" value="Genomic_DNA"/>
</dbReference>